<proteinExistence type="predicted"/>
<feature type="region of interest" description="Disordered" evidence="1">
    <location>
        <begin position="33"/>
        <end position="56"/>
    </location>
</feature>
<evidence type="ECO:0000313" key="4">
    <source>
        <dbReference type="Proteomes" id="UP001497602"/>
    </source>
</evidence>
<dbReference type="Proteomes" id="UP001497602">
    <property type="component" value="Unassembled WGS sequence"/>
</dbReference>
<dbReference type="PROSITE" id="PS51257">
    <property type="entry name" value="PROKAR_LIPOPROTEIN"/>
    <property type="match status" value="1"/>
</dbReference>
<protein>
    <recommendedName>
        <fullName evidence="5">Lipoprotein</fullName>
    </recommendedName>
</protein>
<feature type="chain" id="PRO_5045789160" description="Lipoprotein" evidence="2">
    <location>
        <begin position="20"/>
        <end position="56"/>
    </location>
</feature>
<feature type="signal peptide" evidence="2">
    <location>
        <begin position="1"/>
        <end position="19"/>
    </location>
</feature>
<comment type="caution">
    <text evidence="3">The sequence shown here is derived from an EMBL/GenBank/DDBJ whole genome shotgun (WGS) entry which is preliminary data.</text>
</comment>
<evidence type="ECO:0000256" key="1">
    <source>
        <dbReference type="SAM" id="MobiDB-lite"/>
    </source>
</evidence>
<evidence type="ECO:0000313" key="3">
    <source>
        <dbReference type="EMBL" id="CAL2106668.1"/>
    </source>
</evidence>
<gene>
    <name evidence="3" type="ORF">T190115A13A_270025</name>
</gene>
<evidence type="ECO:0008006" key="5">
    <source>
        <dbReference type="Google" id="ProtNLM"/>
    </source>
</evidence>
<dbReference type="EMBL" id="CAXJRC010000019">
    <property type="protein sequence ID" value="CAL2106668.1"/>
    <property type="molecule type" value="Genomic_DNA"/>
</dbReference>
<sequence>MKKYLIAIALVSLTFTACTDNTAEHEELSKEIQNIEKEESIHEGGNGDSPGGNDED</sequence>
<evidence type="ECO:0000256" key="2">
    <source>
        <dbReference type="SAM" id="SignalP"/>
    </source>
</evidence>
<organism evidence="3 4">
    <name type="scientific">Tenacibaculum vairaonense</name>
    <dbReference type="NCBI Taxonomy" id="3137860"/>
    <lineage>
        <taxon>Bacteria</taxon>
        <taxon>Pseudomonadati</taxon>
        <taxon>Bacteroidota</taxon>
        <taxon>Flavobacteriia</taxon>
        <taxon>Flavobacteriales</taxon>
        <taxon>Flavobacteriaceae</taxon>
        <taxon>Tenacibaculum</taxon>
    </lineage>
</organism>
<reference evidence="3 4" key="1">
    <citation type="submission" date="2024-05" db="EMBL/GenBank/DDBJ databases">
        <authorList>
            <person name="Duchaud E."/>
        </authorList>
    </citation>
    <scope>NUCLEOTIDE SEQUENCE [LARGE SCALE GENOMIC DNA]</scope>
    <source>
        <strain evidence="3">Ena-SAMPLE-TAB-13-05-2024-13:56:06:370-140305</strain>
    </source>
</reference>
<keyword evidence="2" id="KW-0732">Signal</keyword>
<name>A0ABM9PLT9_9FLAO</name>
<accession>A0ABM9PLT9</accession>
<keyword evidence="4" id="KW-1185">Reference proteome</keyword>
<feature type="compositionally biased region" description="Basic and acidic residues" evidence="1">
    <location>
        <begin position="33"/>
        <end position="42"/>
    </location>
</feature>